<protein>
    <submittedName>
        <fullName evidence="3">30S ribosomal protein S1</fullName>
    </submittedName>
</protein>
<feature type="domain" description="S1 motif" evidence="2">
    <location>
        <begin position="313"/>
        <end position="380"/>
    </location>
</feature>
<dbReference type="Proteomes" id="UP000231503">
    <property type="component" value="Unassembled WGS sequence"/>
</dbReference>
<dbReference type="Gene3D" id="2.40.50.140">
    <property type="entry name" value="Nucleic acid-binding proteins"/>
    <property type="match status" value="4"/>
</dbReference>
<dbReference type="InterPro" id="IPR012340">
    <property type="entry name" value="NA-bd_OB-fold"/>
</dbReference>
<dbReference type="PANTHER" id="PTHR47559:SF1">
    <property type="entry name" value="OS03G0844900 PROTEIN"/>
    <property type="match status" value="1"/>
</dbReference>
<feature type="domain" description="S1 motif" evidence="2">
    <location>
        <begin position="49"/>
        <end position="116"/>
    </location>
</feature>
<dbReference type="PANTHER" id="PTHR47559">
    <property type="entry name" value="OS03G0844900 PROTEIN"/>
    <property type="match status" value="1"/>
</dbReference>
<dbReference type="InterPro" id="IPR035104">
    <property type="entry name" value="Ribosomal_protein_S1-like"/>
</dbReference>
<dbReference type="PROSITE" id="PS50126">
    <property type="entry name" value="S1"/>
    <property type="match status" value="4"/>
</dbReference>
<organism evidence="3 4">
    <name type="scientific">Candidatus Niyogibacteria bacterium CG10_big_fil_rev_8_21_14_0_10_46_36</name>
    <dbReference type="NCBI Taxonomy" id="1974726"/>
    <lineage>
        <taxon>Bacteria</taxon>
        <taxon>Candidatus Niyogiibacteriota</taxon>
    </lineage>
</organism>
<dbReference type="GO" id="GO:0005840">
    <property type="term" value="C:ribosome"/>
    <property type="evidence" value="ECO:0007669"/>
    <property type="project" value="UniProtKB-KW"/>
</dbReference>
<feature type="region of interest" description="Disordered" evidence="1">
    <location>
        <begin position="380"/>
        <end position="408"/>
    </location>
</feature>
<dbReference type="EMBL" id="PFCO01000005">
    <property type="protein sequence ID" value="PIR69551.1"/>
    <property type="molecule type" value="Genomic_DNA"/>
</dbReference>
<dbReference type="AlphaFoldDB" id="A0A2H0TDC7"/>
<feature type="domain" description="S1 motif" evidence="2">
    <location>
        <begin position="229"/>
        <end position="296"/>
    </location>
</feature>
<evidence type="ECO:0000313" key="4">
    <source>
        <dbReference type="Proteomes" id="UP000231503"/>
    </source>
</evidence>
<dbReference type="SMART" id="SM00316">
    <property type="entry name" value="S1"/>
    <property type="match status" value="4"/>
</dbReference>
<evidence type="ECO:0000256" key="1">
    <source>
        <dbReference type="SAM" id="MobiDB-lite"/>
    </source>
</evidence>
<evidence type="ECO:0000259" key="2">
    <source>
        <dbReference type="PROSITE" id="PS50126"/>
    </source>
</evidence>
<proteinExistence type="predicted"/>
<feature type="domain" description="S1 motif" evidence="2">
    <location>
        <begin position="127"/>
        <end position="212"/>
    </location>
</feature>
<evidence type="ECO:0000313" key="3">
    <source>
        <dbReference type="EMBL" id="PIR69551.1"/>
    </source>
</evidence>
<feature type="compositionally biased region" description="Basic and acidic residues" evidence="1">
    <location>
        <begin position="384"/>
        <end position="408"/>
    </location>
</feature>
<dbReference type="SUPFAM" id="SSF50249">
    <property type="entry name" value="Nucleic acid-binding proteins"/>
    <property type="match status" value="4"/>
</dbReference>
<comment type="caution">
    <text evidence="3">The sequence shown here is derived from an EMBL/GenBank/DDBJ whole genome shotgun (WGS) entry which is preliminary data.</text>
</comment>
<dbReference type="GO" id="GO:0003676">
    <property type="term" value="F:nucleic acid binding"/>
    <property type="evidence" value="ECO:0007669"/>
    <property type="project" value="InterPro"/>
</dbReference>
<dbReference type="InterPro" id="IPR052757">
    <property type="entry name" value="Ribosomal_protein_S1"/>
</dbReference>
<dbReference type="InterPro" id="IPR003029">
    <property type="entry name" value="S1_domain"/>
</dbReference>
<keyword evidence="3" id="KW-0689">Ribosomal protein</keyword>
<dbReference type="PRINTS" id="PR00681">
    <property type="entry name" value="RIBOSOMALS1"/>
</dbReference>
<dbReference type="Pfam" id="PF00575">
    <property type="entry name" value="S1"/>
    <property type="match status" value="3"/>
</dbReference>
<gene>
    <name evidence="3" type="ORF">COU47_02240</name>
</gene>
<sequence>MWRALQLRGISITIFFMQSNTPTTEKRPKREHPMEYLFKTVTIPAPRVGDLVEGTVIGKEGARLFIDLGPFGSGVVYYSEFVDMRDTVRNLRPGDKVTTKVIALENDEGFVELSLAAAGQEIVWRDAEVLMREKKQLALKVVDANSGGLVLEWKGMQGFLPASQLRVGHYPRVEGGDKDKILDELKKLIGQTLSVTVISANPKEGKLIFSEKGVESEEIKEMISKYTIGDVVEGEVTGIVDFGVFIKIEEGLEGLAHISELDWGLVDDPNTLFHVGDKAKAKIISIKDGKFSLSVKALLPDPWQEVKDKYKKGDIVEGVVIRFNKYGALISVEEGVSGLVHISEFENEKAMKEKIELGKTYPFQITLFEPDERKMTLVYLGEGAKPRDEATDQPKTEDKKQDTKEEEK</sequence>
<reference evidence="4" key="1">
    <citation type="submission" date="2017-09" db="EMBL/GenBank/DDBJ databases">
        <title>Depth-based differentiation of microbial function through sediment-hosted aquifers and enrichment of novel symbionts in the deep terrestrial subsurface.</title>
        <authorList>
            <person name="Probst A.J."/>
            <person name="Ladd B."/>
            <person name="Jarett J.K."/>
            <person name="Geller-Mcgrath D.E."/>
            <person name="Sieber C.M.K."/>
            <person name="Emerson J.B."/>
            <person name="Anantharaman K."/>
            <person name="Thomas B.C."/>
            <person name="Malmstrom R."/>
            <person name="Stieglmeier M."/>
            <person name="Klingl A."/>
            <person name="Woyke T."/>
            <person name="Ryan C.M."/>
            <person name="Banfield J.F."/>
        </authorList>
    </citation>
    <scope>NUCLEOTIDE SEQUENCE [LARGE SCALE GENOMIC DNA]</scope>
</reference>
<name>A0A2H0TDC7_9BACT</name>
<keyword evidence="3" id="KW-0687">Ribonucleoprotein</keyword>
<accession>A0A2H0TDC7</accession>